<organism evidence="2">
    <name type="scientific">marine sediment metagenome</name>
    <dbReference type="NCBI Taxonomy" id="412755"/>
    <lineage>
        <taxon>unclassified sequences</taxon>
        <taxon>metagenomes</taxon>
        <taxon>ecological metagenomes</taxon>
    </lineage>
</organism>
<protein>
    <recommendedName>
        <fullName evidence="1">PilZ domain-containing protein</fullName>
    </recommendedName>
</protein>
<accession>A0A0F9FRJ6</accession>
<reference evidence="2" key="1">
    <citation type="journal article" date="2015" name="Nature">
        <title>Complex archaea that bridge the gap between prokaryotes and eukaryotes.</title>
        <authorList>
            <person name="Spang A."/>
            <person name="Saw J.H."/>
            <person name="Jorgensen S.L."/>
            <person name="Zaremba-Niedzwiedzka K."/>
            <person name="Martijn J."/>
            <person name="Lind A.E."/>
            <person name="van Eijk R."/>
            <person name="Schleper C."/>
            <person name="Guy L."/>
            <person name="Ettema T.J."/>
        </authorList>
    </citation>
    <scope>NUCLEOTIDE SEQUENCE</scope>
</reference>
<dbReference type="EMBL" id="LAZR01022691">
    <property type="protein sequence ID" value="KKL81001.1"/>
    <property type="molecule type" value="Genomic_DNA"/>
</dbReference>
<evidence type="ECO:0000313" key="2">
    <source>
        <dbReference type="EMBL" id="KKL81001.1"/>
    </source>
</evidence>
<gene>
    <name evidence="2" type="ORF">LCGC14_1999150</name>
</gene>
<name>A0A0F9FRJ6_9ZZZZ</name>
<proteinExistence type="predicted"/>
<evidence type="ECO:0000259" key="1">
    <source>
        <dbReference type="Pfam" id="PF07238"/>
    </source>
</evidence>
<sequence>FIVKLQTIPDEPKERISPDWDMVVSKDLGAGGLFFYSSKNLGAGTALDFKIGFSTSSPPIECVGIVVRVKEQPYTSIFGIAAAFTKIDERDREMINKTALDISRLENHNLKRAYV</sequence>
<dbReference type="Gene3D" id="2.40.10.220">
    <property type="entry name" value="predicted glycosyltransferase like domains"/>
    <property type="match status" value="1"/>
</dbReference>
<dbReference type="Pfam" id="PF07238">
    <property type="entry name" value="PilZ"/>
    <property type="match status" value="1"/>
</dbReference>
<dbReference type="AlphaFoldDB" id="A0A0F9FRJ6"/>
<dbReference type="GO" id="GO:0035438">
    <property type="term" value="F:cyclic-di-GMP binding"/>
    <property type="evidence" value="ECO:0007669"/>
    <property type="project" value="InterPro"/>
</dbReference>
<feature type="domain" description="PilZ" evidence="1">
    <location>
        <begin position="20"/>
        <end position="95"/>
    </location>
</feature>
<feature type="non-terminal residue" evidence="2">
    <location>
        <position position="1"/>
    </location>
</feature>
<dbReference type="InterPro" id="IPR009875">
    <property type="entry name" value="PilZ_domain"/>
</dbReference>
<comment type="caution">
    <text evidence="2">The sequence shown here is derived from an EMBL/GenBank/DDBJ whole genome shotgun (WGS) entry which is preliminary data.</text>
</comment>